<dbReference type="PANTHER" id="PTHR33933">
    <property type="entry name" value="NUCLEOTIDYLTRANSFERASE"/>
    <property type="match status" value="1"/>
</dbReference>
<dbReference type="GO" id="GO:0016740">
    <property type="term" value="F:transferase activity"/>
    <property type="evidence" value="ECO:0007669"/>
    <property type="project" value="UniProtKB-KW"/>
</dbReference>
<reference evidence="2 3" key="1">
    <citation type="submission" date="2016-10" db="EMBL/GenBank/DDBJ databases">
        <authorList>
            <person name="de Groot N.N."/>
        </authorList>
    </citation>
    <scope>NUCLEOTIDE SEQUENCE [LARGE SCALE GENOMIC DNA]</scope>
    <source>
        <strain evidence="2 3">DSM 10317</strain>
    </source>
</reference>
<dbReference type="GO" id="GO:0003677">
    <property type="term" value="F:DNA binding"/>
    <property type="evidence" value="ECO:0007669"/>
    <property type="project" value="InterPro"/>
</dbReference>
<dbReference type="InterPro" id="IPR041633">
    <property type="entry name" value="Polbeta"/>
</dbReference>
<proteinExistence type="predicted"/>
<dbReference type="SMART" id="SM00530">
    <property type="entry name" value="HTH_XRE"/>
    <property type="match status" value="1"/>
</dbReference>
<organism evidence="2 3">
    <name type="scientific">Pseudobutyrivibrio xylanivorans</name>
    <dbReference type="NCBI Taxonomy" id="185007"/>
    <lineage>
        <taxon>Bacteria</taxon>
        <taxon>Bacillati</taxon>
        <taxon>Bacillota</taxon>
        <taxon>Clostridia</taxon>
        <taxon>Lachnospirales</taxon>
        <taxon>Lachnospiraceae</taxon>
        <taxon>Pseudobutyrivibrio</taxon>
    </lineage>
</organism>
<dbReference type="InterPro" id="IPR001387">
    <property type="entry name" value="Cro/C1-type_HTH"/>
</dbReference>
<dbReference type="CDD" id="cd00093">
    <property type="entry name" value="HTH_XRE"/>
    <property type="match status" value="1"/>
</dbReference>
<feature type="domain" description="HTH cro/C1-type" evidence="1">
    <location>
        <begin position="18"/>
        <end position="74"/>
    </location>
</feature>
<dbReference type="RefSeq" id="WP_176757597.1">
    <property type="nucleotide sequence ID" value="NZ_FMWK01000004.1"/>
</dbReference>
<evidence type="ECO:0000313" key="2">
    <source>
        <dbReference type="EMBL" id="SCZ77724.1"/>
    </source>
</evidence>
<dbReference type="Proteomes" id="UP000199428">
    <property type="component" value="Unassembled WGS sequence"/>
</dbReference>
<sequence>MSVESEFEYEKQQIANLVKRLRAYSQLSQRDLSRITGISQADISKIERGLGNPSINTISRIMSATGASLNVEYKINIDGEDYKAEIWPDLNSHIRTVAKESSDLLVDNIGEEIEKVVLFGSCARGDNTEDSDMDIAALIKCERSELSRFTDIFAQIGADMMDKYQELVNIVGIPIGEYIEKKSWYPFYKNIDDEGIVLYAK</sequence>
<evidence type="ECO:0000313" key="3">
    <source>
        <dbReference type="Proteomes" id="UP000199428"/>
    </source>
</evidence>
<dbReference type="Gene3D" id="1.10.260.40">
    <property type="entry name" value="lambda repressor-like DNA-binding domains"/>
    <property type="match status" value="1"/>
</dbReference>
<dbReference type="CDD" id="cd05403">
    <property type="entry name" value="NT_KNTase_like"/>
    <property type="match status" value="1"/>
</dbReference>
<dbReference type="AlphaFoldDB" id="A0A1G5RUF2"/>
<accession>A0A1G5RUF2</accession>
<gene>
    <name evidence="2" type="ORF">SAMN02910350_00897</name>
</gene>
<dbReference type="Pfam" id="PF18765">
    <property type="entry name" value="Polbeta"/>
    <property type="match status" value="1"/>
</dbReference>
<dbReference type="PANTHER" id="PTHR33933:SF1">
    <property type="entry name" value="PROTEIN ADENYLYLTRANSFERASE MNTA-RELATED"/>
    <property type="match status" value="1"/>
</dbReference>
<dbReference type="PROSITE" id="PS50943">
    <property type="entry name" value="HTH_CROC1"/>
    <property type="match status" value="1"/>
</dbReference>
<dbReference type="Gene3D" id="3.30.460.10">
    <property type="entry name" value="Beta Polymerase, domain 2"/>
    <property type="match status" value="1"/>
</dbReference>
<keyword evidence="2" id="KW-0808">Transferase</keyword>
<dbReference type="SUPFAM" id="SSF47413">
    <property type="entry name" value="lambda repressor-like DNA-binding domains"/>
    <property type="match status" value="1"/>
</dbReference>
<dbReference type="InterPro" id="IPR010982">
    <property type="entry name" value="Lambda_DNA-bd_dom_sf"/>
</dbReference>
<dbReference type="InterPro" id="IPR052548">
    <property type="entry name" value="Type_VII_TA_antitoxin"/>
</dbReference>
<dbReference type="SUPFAM" id="SSF81301">
    <property type="entry name" value="Nucleotidyltransferase"/>
    <property type="match status" value="1"/>
</dbReference>
<dbReference type="Pfam" id="PF01381">
    <property type="entry name" value="HTH_3"/>
    <property type="match status" value="1"/>
</dbReference>
<dbReference type="EMBL" id="FMWK01000004">
    <property type="protein sequence ID" value="SCZ77724.1"/>
    <property type="molecule type" value="Genomic_DNA"/>
</dbReference>
<dbReference type="InterPro" id="IPR043519">
    <property type="entry name" value="NT_sf"/>
</dbReference>
<evidence type="ECO:0000259" key="1">
    <source>
        <dbReference type="PROSITE" id="PS50943"/>
    </source>
</evidence>
<name>A0A1G5RUF2_PSEXY</name>
<protein>
    <submittedName>
        <fullName evidence="2">Nucleotidyltransferase domain-containing protein</fullName>
    </submittedName>
</protein>